<feature type="compositionally biased region" description="Basic and acidic residues" evidence="1">
    <location>
        <begin position="15"/>
        <end position="32"/>
    </location>
</feature>
<proteinExistence type="predicted"/>
<comment type="caution">
    <text evidence="2">The sequence shown here is derived from an EMBL/GenBank/DDBJ whole genome shotgun (WGS) entry which is preliminary data.</text>
</comment>
<feature type="compositionally biased region" description="Basic and acidic residues" evidence="1">
    <location>
        <begin position="175"/>
        <end position="201"/>
    </location>
</feature>
<protein>
    <recommendedName>
        <fullName evidence="4">Tetratricopeptide repeat protein</fullName>
    </recommendedName>
</protein>
<dbReference type="RefSeq" id="WP_309800201.1">
    <property type="nucleotide sequence ID" value="NZ_BAAAHY010000006.1"/>
</dbReference>
<evidence type="ECO:0000313" key="3">
    <source>
        <dbReference type="Proteomes" id="UP001185069"/>
    </source>
</evidence>
<feature type="compositionally biased region" description="Basic and acidic residues" evidence="1">
    <location>
        <begin position="218"/>
        <end position="305"/>
    </location>
</feature>
<sequence length="540" mass="59395">MTEHNGNDRGQGPRRGGERSSSDTPRGGREFSGKAPRQGGGRPAKTGRDNAGRDQPGRGPWKPRTGDAPGFRKTEQDRRGRTEGGSASGRPSRDGERFGKRPDREFPARSEGRRPERRTDEQPERAGGWKPRSSEGPRGGGSERRSFTRDSNGYGRPGSARDQAGSGRRSQAADGPRREGFKRDTPDRENRNRDGQSRDGQRSAPWKSRSGDPSAAPGRERPFKRDANGYRRPDGDEPRASEARAERAPRDDRRTDDRRTDDRRTDDRRTDDRRTDGRRTDPPARVHNPRDLRSANRPDRERSPEIDEGVTGAELDRVTRAQLRTLESKNGEWVAKHLVMAGRLIDDDPELSFQHALAASRRGGRLAAVREAVGLTAYAAGHYAEALREFRTYRRISGSNVHLPLMADSERGLGRPDRALDVARSEEANQLDSAGQVELAIVVSGARADLGQKDAALAALEISQLDKNRAFSYSPRLFRAYADALAAVGRDSEAASWRSQAALADQALGADLEPEIIDLDEAADDDLDAGSDADPAVAER</sequence>
<feature type="compositionally biased region" description="Acidic residues" evidence="1">
    <location>
        <begin position="519"/>
        <end position="531"/>
    </location>
</feature>
<reference evidence="2 3" key="1">
    <citation type="submission" date="2023-07" db="EMBL/GenBank/DDBJ databases">
        <title>Sequencing the genomes of 1000 actinobacteria strains.</title>
        <authorList>
            <person name="Klenk H.-P."/>
        </authorList>
    </citation>
    <scope>NUCLEOTIDE SEQUENCE [LARGE SCALE GENOMIC DNA]</scope>
    <source>
        <strain evidence="2 3">DSM 14555</strain>
    </source>
</reference>
<feature type="compositionally biased region" description="Basic and acidic residues" evidence="1">
    <location>
        <begin position="91"/>
        <end position="124"/>
    </location>
</feature>
<name>A0ABU1JEJ0_9MICC</name>
<organism evidence="2 3">
    <name type="scientific">Arthrobacter russicus</name>
    <dbReference type="NCBI Taxonomy" id="172040"/>
    <lineage>
        <taxon>Bacteria</taxon>
        <taxon>Bacillati</taxon>
        <taxon>Actinomycetota</taxon>
        <taxon>Actinomycetes</taxon>
        <taxon>Micrococcales</taxon>
        <taxon>Micrococcaceae</taxon>
        <taxon>Arthrobacter</taxon>
    </lineage>
</organism>
<feature type="compositionally biased region" description="Basic and acidic residues" evidence="1">
    <location>
        <begin position="70"/>
        <end position="82"/>
    </location>
</feature>
<gene>
    <name evidence="2" type="ORF">JOE69_003097</name>
</gene>
<feature type="region of interest" description="Disordered" evidence="1">
    <location>
        <begin position="519"/>
        <end position="540"/>
    </location>
</feature>
<keyword evidence="3" id="KW-1185">Reference proteome</keyword>
<dbReference type="EMBL" id="JAVDQF010000001">
    <property type="protein sequence ID" value="MDR6270859.1"/>
    <property type="molecule type" value="Genomic_DNA"/>
</dbReference>
<feature type="region of interest" description="Disordered" evidence="1">
    <location>
        <begin position="1"/>
        <end position="313"/>
    </location>
</feature>
<evidence type="ECO:0000313" key="2">
    <source>
        <dbReference type="EMBL" id="MDR6270859.1"/>
    </source>
</evidence>
<evidence type="ECO:0008006" key="4">
    <source>
        <dbReference type="Google" id="ProtNLM"/>
    </source>
</evidence>
<accession>A0ABU1JEJ0</accession>
<feature type="compositionally biased region" description="Basic and acidic residues" evidence="1">
    <location>
        <begin position="46"/>
        <end position="56"/>
    </location>
</feature>
<dbReference type="Proteomes" id="UP001185069">
    <property type="component" value="Unassembled WGS sequence"/>
</dbReference>
<evidence type="ECO:0000256" key="1">
    <source>
        <dbReference type="SAM" id="MobiDB-lite"/>
    </source>
</evidence>